<evidence type="ECO:0000256" key="1">
    <source>
        <dbReference type="SAM" id="Phobius"/>
    </source>
</evidence>
<keyword evidence="1" id="KW-1133">Transmembrane helix</keyword>
<dbReference type="HOGENOM" id="CLU_1499880_0_0_1"/>
<dbReference type="AlphaFoldDB" id="A0A024S469"/>
<dbReference type="EMBL" id="KI911157">
    <property type="protein sequence ID" value="ETR99270.1"/>
    <property type="molecule type" value="Genomic_DNA"/>
</dbReference>
<dbReference type="Proteomes" id="UP000024376">
    <property type="component" value="Unassembled WGS sequence"/>
</dbReference>
<proteinExistence type="predicted"/>
<feature type="transmembrane region" description="Helical" evidence="1">
    <location>
        <begin position="151"/>
        <end position="175"/>
    </location>
</feature>
<feature type="non-terminal residue" evidence="2">
    <location>
        <position position="1"/>
    </location>
</feature>
<keyword evidence="1" id="KW-0812">Transmembrane</keyword>
<organism evidence="2 3">
    <name type="scientific">Hypocrea jecorina (strain ATCC 56765 / BCRC 32924 / NRRL 11460 / Rut C-30)</name>
    <name type="common">Trichoderma reesei</name>
    <dbReference type="NCBI Taxonomy" id="1344414"/>
    <lineage>
        <taxon>Eukaryota</taxon>
        <taxon>Fungi</taxon>
        <taxon>Dikarya</taxon>
        <taxon>Ascomycota</taxon>
        <taxon>Pezizomycotina</taxon>
        <taxon>Sordariomycetes</taxon>
        <taxon>Hypocreomycetidae</taxon>
        <taxon>Hypocreales</taxon>
        <taxon>Hypocreaceae</taxon>
        <taxon>Trichoderma</taxon>
    </lineage>
</organism>
<feature type="transmembrane region" description="Helical" evidence="1">
    <location>
        <begin position="76"/>
        <end position="98"/>
    </location>
</feature>
<dbReference type="KEGG" id="trr:M419DRAFT_86709"/>
<sequence length="180" mass="19836">TAPNPNHQDRERGACQPCTDELANASKWSVCSLEIRFPSPAHSPLAHTKLPSPSHPLILSPSLLPFPHLTLRFPPLLLYFNRCLQALFFFFFSSFPFINSLVPPGWLSSGDLYHPSPTPNLVRAPRKPATHCLTFPTLASRTKQPGLSKDLVPFLFCSTPGLSVSITSAASTYLLQLTSR</sequence>
<reference evidence="3" key="1">
    <citation type="journal article" date="2013" name="Ind. Biotechnol.">
        <title>Comparative genomics analysis of Trichoderma reesei strains.</title>
        <authorList>
            <person name="Koike H."/>
            <person name="Aerts A."/>
            <person name="LaButti K."/>
            <person name="Grigoriev I.V."/>
            <person name="Baker S.E."/>
        </authorList>
    </citation>
    <scope>NUCLEOTIDE SEQUENCE [LARGE SCALE GENOMIC DNA]</scope>
    <source>
        <strain evidence="3">ATCC 56765 / BCRC 32924 / NRRL 11460 / Rut C-30</strain>
    </source>
</reference>
<protein>
    <submittedName>
        <fullName evidence="2">Uncharacterized protein</fullName>
    </submittedName>
</protein>
<accession>A0A024S469</accession>
<gene>
    <name evidence="2" type="ORF">M419DRAFT_86709</name>
</gene>
<keyword evidence="1" id="KW-0472">Membrane</keyword>
<evidence type="ECO:0000313" key="2">
    <source>
        <dbReference type="EMBL" id="ETR99270.1"/>
    </source>
</evidence>
<evidence type="ECO:0000313" key="3">
    <source>
        <dbReference type="Proteomes" id="UP000024376"/>
    </source>
</evidence>
<name>A0A024S469_HYPJR</name>